<keyword evidence="2" id="KW-0274">FAD</keyword>
<dbReference type="GO" id="GO:0071949">
    <property type="term" value="F:FAD binding"/>
    <property type="evidence" value="ECO:0007669"/>
    <property type="project" value="InterPro"/>
</dbReference>
<dbReference type="SUPFAM" id="SSF51905">
    <property type="entry name" value="FAD/NAD(P)-binding domain"/>
    <property type="match status" value="1"/>
</dbReference>
<evidence type="ECO:0000256" key="1">
    <source>
        <dbReference type="ARBA" id="ARBA00022630"/>
    </source>
</evidence>
<dbReference type="OrthoDB" id="2690153at2759"/>
<feature type="domain" description="FAD-binding" evidence="4">
    <location>
        <begin position="3"/>
        <end position="64"/>
    </location>
</feature>
<evidence type="ECO:0000256" key="2">
    <source>
        <dbReference type="ARBA" id="ARBA00022827"/>
    </source>
</evidence>
<dbReference type="AlphaFoldDB" id="A0A4Y9ZMS3"/>
<dbReference type="Pfam" id="PF01494">
    <property type="entry name" value="FAD_binding_3"/>
    <property type="match status" value="1"/>
</dbReference>
<dbReference type="EMBL" id="SFCI01001532">
    <property type="protein sequence ID" value="TFY75540.1"/>
    <property type="molecule type" value="Genomic_DNA"/>
</dbReference>
<proteinExistence type="predicted"/>
<keyword evidence="6" id="KW-1185">Reference proteome</keyword>
<dbReference type="InterPro" id="IPR036188">
    <property type="entry name" value="FAD/NAD-bd_sf"/>
</dbReference>
<accession>A0A4Y9ZMS3</accession>
<dbReference type="GO" id="GO:0016491">
    <property type="term" value="F:oxidoreductase activity"/>
    <property type="evidence" value="ECO:0007669"/>
    <property type="project" value="UniProtKB-KW"/>
</dbReference>
<organism evidence="5 6">
    <name type="scientific">Hericium alpestre</name>
    <dbReference type="NCBI Taxonomy" id="135208"/>
    <lineage>
        <taxon>Eukaryota</taxon>
        <taxon>Fungi</taxon>
        <taxon>Dikarya</taxon>
        <taxon>Basidiomycota</taxon>
        <taxon>Agaricomycotina</taxon>
        <taxon>Agaricomycetes</taxon>
        <taxon>Russulales</taxon>
        <taxon>Hericiaceae</taxon>
        <taxon>Hericium</taxon>
    </lineage>
</organism>
<evidence type="ECO:0000259" key="4">
    <source>
        <dbReference type="Pfam" id="PF01494"/>
    </source>
</evidence>
<dbReference type="Gene3D" id="3.50.50.60">
    <property type="entry name" value="FAD/NAD(P)-binding domain"/>
    <property type="match status" value="1"/>
</dbReference>
<sequence>MSTSVLIVGFGPTGLISALPLAQNGVDVRVIEKLPHSQSASGAPPRSLEIERHASVLDDVRKADITTADSYKYDNGKIVKEFLVVDFQGPTPEYIEHWHRFSDAPGDAIMLRPTDRTATENVYFLSRCGMTFDHKRALLDHDYLRELIYGVAKPPDL</sequence>
<keyword evidence="1" id="KW-0285">Flavoprotein</keyword>
<evidence type="ECO:0000313" key="6">
    <source>
        <dbReference type="Proteomes" id="UP000298061"/>
    </source>
</evidence>
<comment type="caution">
    <text evidence="5">The sequence shown here is derived from an EMBL/GenBank/DDBJ whole genome shotgun (WGS) entry which is preliminary data.</text>
</comment>
<reference evidence="5 6" key="1">
    <citation type="submission" date="2019-02" db="EMBL/GenBank/DDBJ databases">
        <title>Genome sequencing of the rare red list fungi Hericium alpestre (H. flagellum).</title>
        <authorList>
            <person name="Buettner E."/>
            <person name="Kellner H."/>
        </authorList>
    </citation>
    <scope>NUCLEOTIDE SEQUENCE [LARGE SCALE GENOMIC DNA]</scope>
    <source>
        <strain evidence="5 6">DSM 108284</strain>
    </source>
</reference>
<keyword evidence="3" id="KW-0560">Oxidoreductase</keyword>
<gene>
    <name evidence="5" type="ORF">EWM64_g8473</name>
</gene>
<name>A0A4Y9ZMS3_9AGAM</name>
<evidence type="ECO:0000313" key="5">
    <source>
        <dbReference type="EMBL" id="TFY75540.1"/>
    </source>
</evidence>
<dbReference type="Proteomes" id="UP000298061">
    <property type="component" value="Unassembled WGS sequence"/>
</dbReference>
<protein>
    <recommendedName>
        <fullName evidence="4">FAD-binding domain-containing protein</fullName>
    </recommendedName>
</protein>
<dbReference type="STRING" id="135208.A0A4Y9ZMS3"/>
<dbReference type="InterPro" id="IPR002938">
    <property type="entry name" value="FAD-bd"/>
</dbReference>
<evidence type="ECO:0000256" key="3">
    <source>
        <dbReference type="ARBA" id="ARBA00023002"/>
    </source>
</evidence>